<dbReference type="RefSeq" id="XP_024578567.1">
    <property type="nucleotide sequence ID" value="XM_024728052.1"/>
</dbReference>
<sequence>MISCMIKEISDTHTRKRQQRSKTYFPSLGRRISPQGQTGAQGLFNSWKASFAAAL</sequence>
<dbReference type="EMBL" id="CCYD01000610">
    <property type="protein sequence ID" value="CEG42198.1"/>
    <property type="molecule type" value="Genomic_DNA"/>
</dbReference>
<reference evidence="3" key="1">
    <citation type="submission" date="2014-09" db="EMBL/GenBank/DDBJ databases">
        <authorList>
            <person name="Sharma Rahul"/>
            <person name="Thines Marco"/>
        </authorList>
    </citation>
    <scope>NUCLEOTIDE SEQUENCE [LARGE SCALE GENOMIC DNA]</scope>
</reference>
<evidence type="ECO:0000256" key="1">
    <source>
        <dbReference type="SAM" id="MobiDB-lite"/>
    </source>
</evidence>
<dbReference type="Proteomes" id="UP000054928">
    <property type="component" value="Unassembled WGS sequence"/>
</dbReference>
<evidence type="ECO:0000313" key="2">
    <source>
        <dbReference type="EMBL" id="CEG42198.1"/>
    </source>
</evidence>
<organism evidence="2 3">
    <name type="scientific">Plasmopara halstedii</name>
    <name type="common">Downy mildew of sunflower</name>
    <dbReference type="NCBI Taxonomy" id="4781"/>
    <lineage>
        <taxon>Eukaryota</taxon>
        <taxon>Sar</taxon>
        <taxon>Stramenopiles</taxon>
        <taxon>Oomycota</taxon>
        <taxon>Peronosporomycetes</taxon>
        <taxon>Peronosporales</taxon>
        <taxon>Peronosporaceae</taxon>
        <taxon>Plasmopara</taxon>
    </lineage>
</organism>
<keyword evidence="3" id="KW-1185">Reference proteome</keyword>
<dbReference type="AlphaFoldDB" id="A0A0P1AML9"/>
<name>A0A0P1AML9_PLAHL</name>
<protein>
    <submittedName>
        <fullName evidence="2">Uncharacterized protein</fullName>
    </submittedName>
</protein>
<accession>A0A0P1AML9</accession>
<evidence type="ECO:0000313" key="3">
    <source>
        <dbReference type="Proteomes" id="UP000054928"/>
    </source>
</evidence>
<proteinExistence type="predicted"/>
<dbReference type="GeneID" id="36407547"/>
<feature type="region of interest" description="Disordered" evidence="1">
    <location>
        <begin position="9"/>
        <end position="31"/>
    </location>
</feature>